<dbReference type="OrthoDB" id="4507572at2759"/>
<feature type="compositionally biased region" description="Polar residues" evidence="2">
    <location>
        <begin position="443"/>
        <end position="458"/>
    </location>
</feature>
<feature type="compositionally biased region" description="Polar residues" evidence="2">
    <location>
        <begin position="253"/>
        <end position="265"/>
    </location>
</feature>
<dbReference type="AlphaFoldDB" id="A0A8H4WR66"/>
<evidence type="ECO:0000256" key="2">
    <source>
        <dbReference type="SAM" id="MobiDB-lite"/>
    </source>
</evidence>
<organism evidence="3 4">
    <name type="scientific">Fusarium sarcochroum</name>
    <dbReference type="NCBI Taxonomy" id="1208366"/>
    <lineage>
        <taxon>Eukaryota</taxon>
        <taxon>Fungi</taxon>
        <taxon>Dikarya</taxon>
        <taxon>Ascomycota</taxon>
        <taxon>Pezizomycotina</taxon>
        <taxon>Sordariomycetes</taxon>
        <taxon>Hypocreomycetidae</taxon>
        <taxon>Hypocreales</taxon>
        <taxon>Nectriaceae</taxon>
        <taxon>Fusarium</taxon>
        <taxon>Fusarium lateritium species complex</taxon>
    </lineage>
</organism>
<feature type="region of interest" description="Disordered" evidence="2">
    <location>
        <begin position="97"/>
        <end position="345"/>
    </location>
</feature>
<feature type="region of interest" description="Disordered" evidence="2">
    <location>
        <begin position="360"/>
        <end position="458"/>
    </location>
</feature>
<proteinExistence type="predicted"/>
<accession>A0A8H4WR66</accession>
<feature type="compositionally biased region" description="Basic residues" evidence="2">
    <location>
        <begin position="154"/>
        <end position="166"/>
    </location>
</feature>
<dbReference type="PANTHER" id="PTHR42023">
    <property type="entry name" value="BHLH DOMAIN-CONTAINING PROTEIN"/>
    <property type="match status" value="1"/>
</dbReference>
<feature type="compositionally biased region" description="Pro residues" evidence="2">
    <location>
        <begin position="404"/>
        <end position="415"/>
    </location>
</feature>
<comment type="caution">
    <text evidence="3">The sequence shown here is derived from an EMBL/GenBank/DDBJ whole genome shotgun (WGS) entry which is preliminary data.</text>
</comment>
<feature type="region of interest" description="Disordered" evidence="2">
    <location>
        <begin position="1"/>
        <end position="68"/>
    </location>
</feature>
<dbReference type="PANTHER" id="PTHR42023:SF1">
    <property type="entry name" value="BHLH DOMAIN-CONTAINING PROTEIN"/>
    <property type="match status" value="1"/>
</dbReference>
<dbReference type="Proteomes" id="UP000622797">
    <property type="component" value="Unassembled WGS sequence"/>
</dbReference>
<reference evidence="3" key="1">
    <citation type="journal article" date="2020" name="BMC Genomics">
        <title>Correction to: Identification and distribution of gene clusters required for synthesis of sphingolipid metabolism inhibitors in diverse species of the filamentous fungus Fusarium.</title>
        <authorList>
            <person name="Kim H.S."/>
            <person name="Lohmar J.M."/>
            <person name="Busman M."/>
            <person name="Brown D.W."/>
            <person name="Naumann T.A."/>
            <person name="Divon H.H."/>
            <person name="Lysoe E."/>
            <person name="Uhlig S."/>
            <person name="Proctor R.H."/>
        </authorList>
    </citation>
    <scope>NUCLEOTIDE SEQUENCE</scope>
    <source>
        <strain evidence="3">NRRL 20472</strain>
    </source>
</reference>
<feature type="compositionally biased region" description="Low complexity" evidence="2">
    <location>
        <begin position="45"/>
        <end position="55"/>
    </location>
</feature>
<evidence type="ECO:0000313" key="4">
    <source>
        <dbReference type="Proteomes" id="UP000622797"/>
    </source>
</evidence>
<feature type="compositionally biased region" description="Polar residues" evidence="2">
    <location>
        <begin position="197"/>
        <end position="215"/>
    </location>
</feature>
<protein>
    <submittedName>
        <fullName evidence="3">Uncharacterized protein</fullName>
    </submittedName>
</protein>
<sequence length="686" mass="76251">MWDSFKTGTGPSIHNQLPPQELKNRPFLRQNQSQTQTQTLPQNRSTTSVNSSVNSLRNKSRDSSYDNQTHLQDEFETRLNGLGIQNGPFRYEIRRGKTVRQPDISGPPRLSPALGSDDIRAKPPPRNPRRLQGEDDSPWRPASSVYDDDDRSSRHSRHLDHRKSSRPKVPAKDMYGRPTGVEISPPSSPEFDATRYGANSQDVSPIDETPNQSQLDFLGGARTTPRQSPTHLRSQIPTMRRDKTTSPVPQPSPLRTTRSTDQLSDVNHPWDTVQPPPRSSDKPQQTFGLTTIVTGPQTQSPGNPSPSLGQRIRKFARVKPEPVESRPPWNGASGRAPMIDPVRDDPAVAPLSLQRRVSKRVGLGGSSAPETAGSVRRLLPSRSTQKLKEAYKTPSPELVSHSYPSPPSTGSPPSQPTTSHAPAPMLSPNMMPDQLKAVRRKPSPSTHTHNPHTSWSSSVYSAMTENTLLGDKPLLSSLEPTNLSAPEDPWVQPTSRFSVTTYNTVAPETPHVSDNEDRPPLPDMAKQAPSVMDRRRPVPGGDNFRRASNEPIVISMKSATPTTERPVSIISTDKALPPAPPELQSANDRVAYLTARLDDLAHQRNNINRSIKQMTELMPTDRLLASADVMRKREIEKKKVEGLKEELAEIQREEHDLGLKLYRANKRLEREAAFEPSSLWVRRIAS</sequence>
<dbReference type="EMBL" id="JABEXW010001129">
    <property type="protein sequence ID" value="KAF4947026.1"/>
    <property type="molecule type" value="Genomic_DNA"/>
</dbReference>
<feature type="compositionally biased region" description="Basic and acidic residues" evidence="2">
    <location>
        <begin position="511"/>
        <end position="520"/>
    </location>
</feature>
<feature type="region of interest" description="Disordered" evidence="2">
    <location>
        <begin position="506"/>
        <end position="546"/>
    </location>
</feature>
<gene>
    <name evidence="3" type="ORF">FSARC_14061</name>
</gene>
<reference evidence="3" key="2">
    <citation type="submission" date="2020-05" db="EMBL/GenBank/DDBJ databases">
        <authorList>
            <person name="Kim H.-S."/>
            <person name="Proctor R.H."/>
            <person name="Brown D.W."/>
        </authorList>
    </citation>
    <scope>NUCLEOTIDE SEQUENCE</scope>
    <source>
        <strain evidence="3">NRRL 20472</strain>
    </source>
</reference>
<keyword evidence="1" id="KW-0175">Coiled coil</keyword>
<keyword evidence="4" id="KW-1185">Reference proteome</keyword>
<feature type="compositionally biased region" description="Polar residues" evidence="2">
    <location>
        <begin position="282"/>
        <end position="308"/>
    </location>
</feature>
<feature type="compositionally biased region" description="Polar residues" evidence="2">
    <location>
        <begin position="29"/>
        <end position="44"/>
    </location>
</feature>
<feature type="compositionally biased region" description="Polar residues" evidence="2">
    <location>
        <begin position="224"/>
        <end position="237"/>
    </location>
</feature>
<feature type="coiled-coil region" evidence="1">
    <location>
        <begin position="583"/>
        <end position="660"/>
    </location>
</feature>
<name>A0A8H4WR66_9HYPO</name>
<feature type="compositionally biased region" description="Polar residues" evidence="2">
    <location>
        <begin position="1"/>
        <end position="18"/>
    </location>
</feature>
<evidence type="ECO:0000313" key="3">
    <source>
        <dbReference type="EMBL" id="KAF4947026.1"/>
    </source>
</evidence>
<evidence type="ECO:0000256" key="1">
    <source>
        <dbReference type="SAM" id="Coils"/>
    </source>
</evidence>